<evidence type="ECO:0000313" key="5">
    <source>
        <dbReference type="Proteomes" id="UP000072236"/>
    </source>
</evidence>
<evidence type="ECO:0000256" key="1">
    <source>
        <dbReference type="SAM" id="Coils"/>
    </source>
</evidence>
<name>A0A5D0EM58_AGGAC</name>
<dbReference type="AlphaFoldDB" id="A0A5D0EM58"/>
<feature type="coiled-coil region" evidence="1">
    <location>
        <begin position="139"/>
        <end position="169"/>
    </location>
</feature>
<reference evidence="3 6" key="2">
    <citation type="submission" date="2017-10" db="EMBL/GenBank/DDBJ databases">
        <title>Draft genome sequences of Aggregatibacter actinomycetemcomitans strains 310a and 310b.</title>
        <authorList>
            <person name="May A.C."/>
            <person name="Ohta H."/>
            <person name="Maeda H."/>
            <person name="Kokeguchi S."/>
            <person name="Cugini C."/>
        </authorList>
    </citation>
    <scope>NUCLEOTIDE SEQUENCE [LARGE SCALE GENOMIC DNA]</scope>
    <source>
        <strain evidence="3 6">310b</strain>
    </source>
</reference>
<dbReference type="OrthoDB" id="5690957at2"/>
<dbReference type="KEGG" id="aact:ACT75_06910"/>
<evidence type="ECO:0000313" key="4">
    <source>
        <dbReference type="EMBL" id="TYA38378.1"/>
    </source>
</evidence>
<dbReference type="EMBL" id="VSED01000027">
    <property type="protein sequence ID" value="TYA38378.1"/>
    <property type="molecule type" value="Genomic_DNA"/>
</dbReference>
<evidence type="ECO:0000313" key="2">
    <source>
        <dbReference type="EMBL" id="AMQ94281.1"/>
    </source>
</evidence>
<dbReference type="GeneID" id="77210888"/>
<keyword evidence="6" id="KW-1185">Reference proteome</keyword>
<evidence type="ECO:0000313" key="7">
    <source>
        <dbReference type="Proteomes" id="UP000323012"/>
    </source>
</evidence>
<gene>
    <name evidence="2" type="ORF">ACT75_06910</name>
    <name evidence="3" type="ORF">CQR80_10640</name>
    <name evidence="4" type="ORF">FXB79_09090</name>
</gene>
<dbReference type="EMBL" id="PCGW01000027">
    <property type="protein sequence ID" value="PHO19746.1"/>
    <property type="molecule type" value="Genomic_DNA"/>
</dbReference>
<dbReference type="RefSeq" id="WP_005594652.1">
    <property type="nucleotide sequence ID" value="NZ_CP012959.1"/>
</dbReference>
<dbReference type="EMBL" id="CP012959">
    <property type="protein sequence ID" value="AMQ94281.1"/>
    <property type="molecule type" value="Genomic_DNA"/>
</dbReference>
<evidence type="ECO:0000313" key="3">
    <source>
        <dbReference type="EMBL" id="PHO19746.1"/>
    </source>
</evidence>
<reference evidence="4 7" key="3">
    <citation type="submission" date="2019-08" db="EMBL/GenBank/DDBJ databases">
        <title>Whole genome sequencing of Aggregatibacter actinomycetemcomitans cultured from blood stream infections in Denmark reveals a novel phylogenetic lineage expressing serotype a membrane O polysaccharide.</title>
        <authorList>
            <person name="Nedergaard S."/>
            <person name="Kobel C.M."/>
            <person name="Nielsen M.B."/>
            <person name="Moeller R.T."/>
            <person name="Jensen A.B."/>
            <person name="Noerskov-Lauritsen N."/>
        </authorList>
    </citation>
    <scope>NUCLEOTIDE SEQUENCE [LARGE SCALE GENOMIC DNA]</scope>
    <source>
        <strain evidence="4 7">PN_563</strain>
    </source>
</reference>
<dbReference type="Proteomes" id="UP000226080">
    <property type="component" value="Unassembled WGS sequence"/>
</dbReference>
<protein>
    <submittedName>
        <fullName evidence="4">Uncharacterized protein</fullName>
    </submittedName>
</protein>
<sequence length="258" mass="29536">MNINDFQTLLINRNEIEKILGKTITKSNSEDDYLEDYRMFAELSLHDVTCLLLGLHPGNWNAHQHPRYDVIYEAIQQAAEKEYIPARIETDINGNTTGVSLTHETAAKWAKTHGLKWNVPPYRQIINDNAVDSTQATTILQQSEEIKRLQAENAELKAQLNKNTQQQQNSINYDKCSIHGHTSENLQFAFKLAKLIAEKCDPDNPHSYPTKEDFEEYVKKYYSDSSKLAVAFYQILTPEKVKTRGKTPIGVDTFQGFI</sequence>
<accession>A0A5D0EM58</accession>
<organism evidence="4 7">
    <name type="scientific">Aggregatibacter actinomycetemcomitans</name>
    <name type="common">Actinobacillus actinomycetemcomitans</name>
    <name type="synonym">Haemophilus actinomycetemcomitans</name>
    <dbReference type="NCBI Taxonomy" id="714"/>
    <lineage>
        <taxon>Bacteria</taxon>
        <taxon>Pseudomonadati</taxon>
        <taxon>Pseudomonadota</taxon>
        <taxon>Gammaproteobacteria</taxon>
        <taxon>Pasteurellales</taxon>
        <taxon>Pasteurellaceae</taxon>
        <taxon>Aggregatibacter</taxon>
    </lineage>
</organism>
<reference evidence="2 5" key="1">
    <citation type="submission" date="2015-10" db="EMBL/GenBank/DDBJ databases">
        <title>Tn-seq of a polymicrobial infection.</title>
        <authorList>
            <person name="Stacy A."/>
            <person name="Rumbaugh K.P."/>
            <person name="Whiteley M."/>
        </authorList>
    </citation>
    <scope>NUCLEOTIDE SEQUENCE [LARGE SCALE GENOMIC DNA]</scope>
    <source>
        <strain evidence="2 5">624</strain>
    </source>
</reference>
<dbReference type="Proteomes" id="UP000072236">
    <property type="component" value="Chromosome"/>
</dbReference>
<proteinExistence type="predicted"/>
<keyword evidence="1" id="KW-0175">Coiled coil</keyword>
<evidence type="ECO:0000313" key="6">
    <source>
        <dbReference type="Proteomes" id="UP000226080"/>
    </source>
</evidence>
<dbReference type="Proteomes" id="UP000323012">
    <property type="component" value="Unassembled WGS sequence"/>
</dbReference>